<evidence type="ECO:0000256" key="10">
    <source>
        <dbReference type="SAM" id="SignalP"/>
    </source>
</evidence>
<keyword evidence="3 8" id="KW-1134">Transmembrane beta strand</keyword>
<dbReference type="OrthoDB" id="9760333at2"/>
<dbReference type="STRING" id="287098.SAMN05421665_0631"/>
<feature type="signal peptide" evidence="10">
    <location>
        <begin position="1"/>
        <end position="22"/>
    </location>
</feature>
<dbReference type="InterPro" id="IPR012910">
    <property type="entry name" value="Plug_dom"/>
</dbReference>
<proteinExistence type="inferred from homology"/>
<evidence type="ECO:0000256" key="5">
    <source>
        <dbReference type="ARBA" id="ARBA00023077"/>
    </source>
</evidence>
<feature type="domain" description="TonB-dependent receptor plug" evidence="12">
    <location>
        <begin position="46"/>
        <end position="147"/>
    </location>
</feature>
<dbReference type="PROSITE" id="PS52016">
    <property type="entry name" value="TONB_DEPENDENT_REC_3"/>
    <property type="match status" value="1"/>
</dbReference>
<keyword evidence="4 8" id="KW-0812">Transmembrane</keyword>
<evidence type="ECO:0000256" key="3">
    <source>
        <dbReference type="ARBA" id="ARBA00022452"/>
    </source>
</evidence>
<feature type="chain" id="PRO_5012842500" evidence="10">
    <location>
        <begin position="23"/>
        <end position="714"/>
    </location>
</feature>
<evidence type="ECO:0000313" key="14">
    <source>
        <dbReference type="Proteomes" id="UP000186997"/>
    </source>
</evidence>
<dbReference type="EMBL" id="FTPR01000001">
    <property type="protein sequence ID" value="SIT77732.1"/>
    <property type="molecule type" value="Genomic_DNA"/>
</dbReference>
<keyword evidence="2 8" id="KW-0813">Transport</keyword>
<keyword evidence="7 8" id="KW-0998">Cell outer membrane</keyword>
<dbReference type="PANTHER" id="PTHR30069">
    <property type="entry name" value="TONB-DEPENDENT OUTER MEMBRANE RECEPTOR"/>
    <property type="match status" value="1"/>
</dbReference>
<keyword evidence="5 9" id="KW-0798">TonB box</keyword>
<dbReference type="Gene3D" id="2.170.130.10">
    <property type="entry name" value="TonB-dependent receptor, plug domain"/>
    <property type="match status" value="1"/>
</dbReference>
<name>A0A1R3WIP9_9RHOB</name>
<organism evidence="13 14">
    <name type="scientific">Yoonia rosea</name>
    <dbReference type="NCBI Taxonomy" id="287098"/>
    <lineage>
        <taxon>Bacteria</taxon>
        <taxon>Pseudomonadati</taxon>
        <taxon>Pseudomonadota</taxon>
        <taxon>Alphaproteobacteria</taxon>
        <taxon>Rhodobacterales</taxon>
        <taxon>Paracoccaceae</taxon>
        <taxon>Yoonia</taxon>
    </lineage>
</organism>
<accession>A0A1R3WIP9</accession>
<dbReference type="Proteomes" id="UP000186997">
    <property type="component" value="Unassembled WGS sequence"/>
</dbReference>
<evidence type="ECO:0000256" key="2">
    <source>
        <dbReference type="ARBA" id="ARBA00022448"/>
    </source>
</evidence>
<dbReference type="InterPro" id="IPR039426">
    <property type="entry name" value="TonB-dep_rcpt-like"/>
</dbReference>
<comment type="similarity">
    <text evidence="8 9">Belongs to the TonB-dependent receptor family.</text>
</comment>
<dbReference type="InterPro" id="IPR037066">
    <property type="entry name" value="Plug_dom_sf"/>
</dbReference>
<keyword evidence="6 8" id="KW-0472">Membrane</keyword>
<dbReference type="InterPro" id="IPR000531">
    <property type="entry name" value="Beta-barrel_TonB"/>
</dbReference>
<keyword evidence="10" id="KW-0732">Signal</keyword>
<dbReference type="SUPFAM" id="SSF56935">
    <property type="entry name" value="Porins"/>
    <property type="match status" value="1"/>
</dbReference>
<dbReference type="GO" id="GO:0015344">
    <property type="term" value="F:siderophore uptake transmembrane transporter activity"/>
    <property type="evidence" value="ECO:0007669"/>
    <property type="project" value="TreeGrafter"/>
</dbReference>
<dbReference type="GO" id="GO:0044718">
    <property type="term" value="P:siderophore transmembrane transport"/>
    <property type="evidence" value="ECO:0007669"/>
    <property type="project" value="TreeGrafter"/>
</dbReference>
<dbReference type="RefSeq" id="WP_076658324.1">
    <property type="nucleotide sequence ID" value="NZ_FTPR01000001.1"/>
</dbReference>
<keyword evidence="14" id="KW-1185">Reference proteome</keyword>
<evidence type="ECO:0000313" key="13">
    <source>
        <dbReference type="EMBL" id="SIT77732.1"/>
    </source>
</evidence>
<dbReference type="Pfam" id="PF00593">
    <property type="entry name" value="TonB_dep_Rec_b-barrel"/>
    <property type="match status" value="1"/>
</dbReference>
<dbReference type="AlphaFoldDB" id="A0A1R3WIP9"/>
<protein>
    <submittedName>
        <fullName evidence="13">Iron complex outermembrane recepter protein</fullName>
    </submittedName>
</protein>
<evidence type="ECO:0000256" key="6">
    <source>
        <dbReference type="ARBA" id="ARBA00023136"/>
    </source>
</evidence>
<comment type="subcellular location">
    <subcellularLocation>
        <location evidence="1 8">Cell outer membrane</location>
        <topology evidence="1 8">Multi-pass membrane protein</topology>
    </subcellularLocation>
</comment>
<evidence type="ECO:0000259" key="12">
    <source>
        <dbReference type="Pfam" id="PF07715"/>
    </source>
</evidence>
<reference evidence="14" key="1">
    <citation type="submission" date="2017-01" db="EMBL/GenBank/DDBJ databases">
        <authorList>
            <person name="Varghese N."/>
            <person name="Submissions S."/>
        </authorList>
    </citation>
    <scope>NUCLEOTIDE SEQUENCE [LARGE SCALE GENOMIC DNA]</scope>
    <source>
        <strain evidence="14">DSM 29591</strain>
    </source>
</reference>
<sequence>MKFTALLAGVSSLALMTTNAAAQEGEPVFLGTITVDALRTGATEGSIPGTVQVIEGDDLARAVAQGGSLASVLANAVPGLAPANGTLGDAGQTLRGRSAQILVNGISRTSELRGFSRELALIDPSSIDRIEVVKGSTARFGNGATGGLINIVLKQPADDNVTTVDTQLSIQDGSDSLSNRVSIAHERRFDDLALRFTMSRSETGTRYDGAGDEISSDALVGQGSLDNTESYNLGVSGLWASGAHSVEFGVGAYSLEQDIDFFPDFDVNPVGVSDREYTGEPVTDEGVNAYVTYANDDTRFGELEISAKVSDIERRAAAAEVNGVNFLYYTDGAGTLVQDPDSQGELFTTTYELSTTFRTPMDGITSGSILTWGVDVGRDEVEQKMLDGTDLIAPMVQNSIAAFAQLDAPLTDDIEISAGLRAERFALSVSDFTRPDAAIYGYGLLLPAVDVIGGDFNYDAVVGNIGAVYHVTETSDVYAGFSQGFSVPDVGSFTRRAGSDIYVAGQTISFADIRPEAQIVNTYEVGYRYTTEMTQLDVAAYFSTSEEGAVLDDTTGTITQQAEEIWGAEVQAKSALNHNWDMGALLAYVEGRYDTDDDGDTDSWLPNSRIPSSFTATLFSDYAFQNGLNLNGEVVYASGREQGDLEVLEEMVTVNVGARYPLGDGALTVGVTNLFDRDQENATASSIRTNLLTGGAVRVADTGRTLSMGYSLSF</sequence>
<evidence type="ECO:0000256" key="8">
    <source>
        <dbReference type="PROSITE-ProRule" id="PRU01360"/>
    </source>
</evidence>
<dbReference type="InterPro" id="IPR036942">
    <property type="entry name" value="Beta-barrel_TonB_sf"/>
</dbReference>
<gene>
    <name evidence="13" type="ORF">SAMN05421665_0631</name>
</gene>
<evidence type="ECO:0000256" key="4">
    <source>
        <dbReference type="ARBA" id="ARBA00022692"/>
    </source>
</evidence>
<dbReference type="PANTHER" id="PTHR30069:SF42">
    <property type="entry name" value="FERRIC AEROBACTIN RECEPTOR"/>
    <property type="match status" value="1"/>
</dbReference>
<dbReference type="GO" id="GO:0009279">
    <property type="term" value="C:cell outer membrane"/>
    <property type="evidence" value="ECO:0007669"/>
    <property type="project" value="UniProtKB-SubCell"/>
</dbReference>
<evidence type="ECO:0000259" key="11">
    <source>
        <dbReference type="Pfam" id="PF00593"/>
    </source>
</evidence>
<evidence type="ECO:0000256" key="9">
    <source>
        <dbReference type="RuleBase" id="RU003357"/>
    </source>
</evidence>
<dbReference type="Gene3D" id="2.40.170.20">
    <property type="entry name" value="TonB-dependent receptor, beta-barrel domain"/>
    <property type="match status" value="1"/>
</dbReference>
<evidence type="ECO:0000256" key="7">
    <source>
        <dbReference type="ARBA" id="ARBA00023237"/>
    </source>
</evidence>
<feature type="domain" description="TonB-dependent receptor-like beta-barrel" evidence="11">
    <location>
        <begin position="328"/>
        <end position="674"/>
    </location>
</feature>
<evidence type="ECO:0000256" key="1">
    <source>
        <dbReference type="ARBA" id="ARBA00004571"/>
    </source>
</evidence>
<dbReference type="Pfam" id="PF07715">
    <property type="entry name" value="Plug"/>
    <property type="match status" value="1"/>
</dbReference>